<dbReference type="InterPro" id="IPR012677">
    <property type="entry name" value="Nucleotide-bd_a/b_plait_sf"/>
</dbReference>
<keyword evidence="2 4" id="KW-0694">RNA-binding</keyword>
<dbReference type="PROSITE" id="PS50102">
    <property type="entry name" value="RRM"/>
    <property type="match status" value="1"/>
</dbReference>
<feature type="compositionally biased region" description="Basic and acidic residues" evidence="5">
    <location>
        <begin position="326"/>
        <end position="342"/>
    </location>
</feature>
<organism evidence="8 9">
    <name type="scientific">Holothuria leucospilota</name>
    <name type="common">Black long sea cucumber</name>
    <name type="synonym">Mertensiothuria leucospilota</name>
    <dbReference type="NCBI Taxonomy" id="206669"/>
    <lineage>
        <taxon>Eukaryota</taxon>
        <taxon>Metazoa</taxon>
        <taxon>Echinodermata</taxon>
        <taxon>Eleutherozoa</taxon>
        <taxon>Echinozoa</taxon>
        <taxon>Holothuroidea</taxon>
        <taxon>Aspidochirotacea</taxon>
        <taxon>Aspidochirotida</taxon>
        <taxon>Holothuriidae</taxon>
        <taxon>Holothuria</taxon>
    </lineage>
</organism>
<keyword evidence="9" id="KW-1185">Reference proteome</keyword>
<feature type="region of interest" description="Disordered" evidence="5">
    <location>
        <begin position="301"/>
        <end position="342"/>
    </location>
</feature>
<comment type="subcellular location">
    <subcellularLocation>
        <location evidence="1">Nucleus</location>
    </subcellularLocation>
</comment>
<feature type="region of interest" description="Disordered" evidence="5">
    <location>
        <begin position="484"/>
        <end position="574"/>
    </location>
</feature>
<reference evidence="8" key="1">
    <citation type="submission" date="2021-10" db="EMBL/GenBank/DDBJ databases">
        <title>Tropical sea cucumber genome reveals ecological adaptation and Cuvierian tubules defense mechanism.</title>
        <authorList>
            <person name="Chen T."/>
        </authorList>
    </citation>
    <scope>NUCLEOTIDE SEQUENCE</scope>
    <source>
        <strain evidence="8">Nanhai2018</strain>
        <tissue evidence="8">Muscle</tissue>
    </source>
</reference>
<feature type="region of interest" description="Disordered" evidence="5">
    <location>
        <begin position="354"/>
        <end position="379"/>
    </location>
</feature>
<feature type="region of interest" description="Disordered" evidence="5">
    <location>
        <begin position="415"/>
        <end position="438"/>
    </location>
</feature>
<evidence type="ECO:0000256" key="3">
    <source>
        <dbReference type="ARBA" id="ARBA00023242"/>
    </source>
</evidence>
<dbReference type="Proteomes" id="UP001152320">
    <property type="component" value="Chromosome 2"/>
</dbReference>
<dbReference type="Pfam" id="PF17780">
    <property type="entry name" value="OCRE"/>
    <property type="match status" value="1"/>
</dbReference>
<dbReference type="Gene3D" id="3.30.70.330">
    <property type="match status" value="1"/>
</dbReference>
<evidence type="ECO:0000256" key="1">
    <source>
        <dbReference type="ARBA" id="ARBA00004123"/>
    </source>
</evidence>
<dbReference type="SUPFAM" id="SSF54928">
    <property type="entry name" value="RNA-binding domain, RBD"/>
    <property type="match status" value="1"/>
</dbReference>
<dbReference type="GO" id="GO:0005634">
    <property type="term" value="C:nucleus"/>
    <property type="evidence" value="ECO:0007669"/>
    <property type="project" value="UniProtKB-SubCell"/>
</dbReference>
<evidence type="ECO:0000259" key="7">
    <source>
        <dbReference type="PROSITE" id="PS50174"/>
    </source>
</evidence>
<evidence type="ECO:0000313" key="8">
    <source>
        <dbReference type="EMBL" id="KAJ8046743.1"/>
    </source>
</evidence>
<gene>
    <name evidence="8" type="ORF">HOLleu_05522</name>
</gene>
<dbReference type="AlphaFoldDB" id="A0A9Q1CK65"/>
<feature type="domain" description="RRM" evidence="6">
    <location>
        <begin position="86"/>
        <end position="169"/>
    </location>
</feature>
<dbReference type="EMBL" id="JAIZAY010000002">
    <property type="protein sequence ID" value="KAJ8046743.1"/>
    <property type="molecule type" value="Genomic_DNA"/>
</dbReference>
<evidence type="ECO:0000256" key="5">
    <source>
        <dbReference type="SAM" id="MobiDB-lite"/>
    </source>
</evidence>
<dbReference type="PANTHER" id="PTHR13948:SF3">
    <property type="entry name" value="FI21118P1"/>
    <property type="match status" value="1"/>
</dbReference>
<evidence type="ECO:0000256" key="4">
    <source>
        <dbReference type="PROSITE-ProRule" id="PRU00176"/>
    </source>
</evidence>
<feature type="compositionally biased region" description="Basic and acidic residues" evidence="5">
    <location>
        <begin position="494"/>
        <end position="510"/>
    </location>
</feature>
<comment type="caution">
    <text evidence="8">The sequence shown here is derived from an EMBL/GenBank/DDBJ whole genome shotgun (WGS) entry which is preliminary data.</text>
</comment>
<evidence type="ECO:0000256" key="2">
    <source>
        <dbReference type="ARBA" id="ARBA00022884"/>
    </source>
</evidence>
<dbReference type="InterPro" id="IPR035979">
    <property type="entry name" value="RBD_domain_sf"/>
</dbReference>
<feature type="domain" description="G-patch" evidence="7">
    <location>
        <begin position="538"/>
        <end position="574"/>
    </location>
</feature>
<protein>
    <submittedName>
        <fullName evidence="8">RNA-binding protein 5</fullName>
    </submittedName>
</protein>
<feature type="compositionally biased region" description="Polar residues" evidence="5">
    <location>
        <begin position="355"/>
        <end position="374"/>
    </location>
</feature>
<dbReference type="GO" id="GO:0003723">
    <property type="term" value="F:RNA binding"/>
    <property type="evidence" value="ECO:0007669"/>
    <property type="project" value="UniProtKB-UniRule"/>
</dbReference>
<dbReference type="InterPro" id="IPR041591">
    <property type="entry name" value="OCRE"/>
</dbReference>
<name>A0A9Q1CK65_HOLLE</name>
<feature type="compositionally biased region" description="Low complexity" evidence="5">
    <location>
        <begin position="310"/>
        <end position="325"/>
    </location>
</feature>
<keyword evidence="3" id="KW-0539">Nucleus</keyword>
<dbReference type="PANTHER" id="PTHR13948">
    <property type="entry name" value="RNA-BINDING PROTEIN"/>
    <property type="match status" value="1"/>
</dbReference>
<dbReference type="InterPro" id="IPR000467">
    <property type="entry name" value="G_patch_dom"/>
</dbReference>
<accession>A0A9Q1CK65</accession>
<dbReference type="PROSITE" id="PS50174">
    <property type="entry name" value="G_PATCH"/>
    <property type="match status" value="1"/>
</dbReference>
<dbReference type="CDD" id="cd12313">
    <property type="entry name" value="RRM1_RRM2_RBM5_like"/>
    <property type="match status" value="1"/>
</dbReference>
<sequence length="574" mass="65480">MHLQYPLARLVLLGMSRGFAFVEFQFLPDAQRWMDSNQVLFYVHHRRLEQVHCGTHNFKRRGYCFKCSIPKDESERFSEISRVPTRTLLLMGLDPMTTEDTVRKELLEITAVDMNIQLVRDPVTNASRGACYAVLATYEYSAQLLEILNNMNPSFTIDGKPVTVHYCRDNTDPMYANQQQQWAQAAGYDYSAYYQQGQYSGYEQQYYNQGDQPAGDGKDKMALAQEQVQAARRMQAQSEDRRAKHGAVPDTSQYQYDETSGYYYDPQTGLYYDPNTQYYYNAESQKYLYWDASQQTYIPVPESSYNTQPESSTPKTQTTTTTTTSEVKEKKKKEEDKSKLAKKVAKDMARWAKSMNDTKMNSKNSQPSQPTSEGPFTDASADAGFAMLSRRADPEETKATVWQAMKVDQKEAIVASYGGGSDSEDEAEPTPREAPSQVQLTDWNKLICLLCKRQFPSKEVLVKHQQFSDLHKQNLDALSQKLGRRIAQDEDGGNEMKYRDRAKERRDKFGPSEPPPPKRRYQPPPVPVEEPTKFGIGEDNIGNRMLQNMGWKSGSGLGRQMQGRTGIIEVGTDK</sequence>
<evidence type="ECO:0000313" key="9">
    <source>
        <dbReference type="Proteomes" id="UP001152320"/>
    </source>
</evidence>
<dbReference type="OrthoDB" id="29221at2759"/>
<feature type="region of interest" description="Disordered" evidence="5">
    <location>
        <begin position="232"/>
        <end position="252"/>
    </location>
</feature>
<evidence type="ECO:0000259" key="6">
    <source>
        <dbReference type="PROSITE" id="PS50102"/>
    </source>
</evidence>
<dbReference type="SMART" id="SM00443">
    <property type="entry name" value="G_patch"/>
    <property type="match status" value="1"/>
</dbReference>
<dbReference type="Pfam" id="PF01585">
    <property type="entry name" value="G-patch"/>
    <property type="match status" value="1"/>
</dbReference>
<proteinExistence type="predicted"/>
<dbReference type="GO" id="GO:0000398">
    <property type="term" value="P:mRNA splicing, via spliceosome"/>
    <property type="evidence" value="ECO:0007669"/>
    <property type="project" value="TreeGrafter"/>
</dbReference>
<dbReference type="InterPro" id="IPR000504">
    <property type="entry name" value="RRM_dom"/>
</dbReference>